<organism evidence="2 3">
    <name type="scientific">Agromyces intestinalis</name>
    <dbReference type="NCBI Taxonomy" id="2592652"/>
    <lineage>
        <taxon>Bacteria</taxon>
        <taxon>Bacillati</taxon>
        <taxon>Actinomycetota</taxon>
        <taxon>Actinomycetes</taxon>
        <taxon>Micrococcales</taxon>
        <taxon>Microbacteriaceae</taxon>
        <taxon>Agromyces</taxon>
    </lineage>
</organism>
<dbReference type="KEGG" id="ail:FLP10_15120"/>
<reference evidence="2 3" key="1">
    <citation type="submission" date="2019-09" db="EMBL/GenBank/DDBJ databases">
        <title>Genome sequencing of strain KACC 19306.</title>
        <authorList>
            <person name="Heo J."/>
            <person name="Kim S.-J."/>
            <person name="Kim J.-S."/>
            <person name="Hong S.-B."/>
            <person name="Kwon S.-W."/>
        </authorList>
    </citation>
    <scope>NUCLEOTIDE SEQUENCE [LARGE SCALE GENOMIC DNA]</scope>
    <source>
        <strain evidence="2 3">KACC 19306</strain>
    </source>
</reference>
<dbReference type="AlphaFoldDB" id="A0A5C1YK23"/>
<dbReference type="RefSeq" id="WP_149161623.1">
    <property type="nucleotide sequence ID" value="NZ_CP043505.1"/>
</dbReference>
<evidence type="ECO:0000313" key="2">
    <source>
        <dbReference type="EMBL" id="QEO15610.1"/>
    </source>
</evidence>
<evidence type="ECO:0000256" key="1">
    <source>
        <dbReference type="SAM" id="Coils"/>
    </source>
</evidence>
<dbReference type="EMBL" id="CP043505">
    <property type="protein sequence ID" value="QEO15610.1"/>
    <property type="molecule type" value="Genomic_DNA"/>
</dbReference>
<gene>
    <name evidence="2" type="ORF">FLP10_15120</name>
</gene>
<protein>
    <submittedName>
        <fullName evidence="2">Uncharacterized protein</fullName>
    </submittedName>
</protein>
<dbReference type="OrthoDB" id="9934149at2"/>
<accession>A0A5C1YK23</accession>
<dbReference type="Proteomes" id="UP000324678">
    <property type="component" value="Chromosome"/>
</dbReference>
<keyword evidence="3" id="KW-1185">Reference proteome</keyword>
<name>A0A5C1YK23_9MICO</name>
<sequence>MTMSINIDLPKYPANLGPAAAKRLEKQRAKYRERAEELRDALSDADEQFAIALASLDRQQSTRDRISQLARTATRR</sequence>
<keyword evidence="1" id="KW-0175">Coiled coil</keyword>
<evidence type="ECO:0000313" key="3">
    <source>
        <dbReference type="Proteomes" id="UP000324678"/>
    </source>
</evidence>
<proteinExistence type="predicted"/>
<feature type="coiled-coil region" evidence="1">
    <location>
        <begin position="21"/>
        <end position="48"/>
    </location>
</feature>